<dbReference type="Proteomes" id="UP000078046">
    <property type="component" value="Unassembled WGS sequence"/>
</dbReference>
<protein>
    <recommendedName>
        <fullName evidence="3">Suppressor of forked domain-containing protein</fullName>
    </recommendedName>
</protein>
<proteinExistence type="predicted"/>
<reference evidence="1 2" key="1">
    <citation type="submission" date="2016-04" db="EMBL/GenBank/DDBJ databases">
        <title>The genome of Intoshia linei affirms orthonectids as highly simplified spiralians.</title>
        <authorList>
            <person name="Mikhailov K.V."/>
            <person name="Slusarev G.S."/>
            <person name="Nikitin M.A."/>
            <person name="Logacheva M.D."/>
            <person name="Penin A."/>
            <person name="Aleoshin V."/>
            <person name="Panchin Y.V."/>
        </authorList>
    </citation>
    <scope>NUCLEOTIDE SEQUENCE [LARGE SCALE GENOMIC DNA]</scope>
    <source>
        <strain evidence="1">Intl2013</strain>
        <tissue evidence="1">Whole animal</tissue>
    </source>
</reference>
<accession>A0A177B0G6</accession>
<dbReference type="EMBL" id="LWCA01000792">
    <property type="protein sequence ID" value="OAF66924.1"/>
    <property type="molecule type" value="Genomic_DNA"/>
</dbReference>
<name>A0A177B0G6_9BILA</name>
<evidence type="ECO:0000313" key="1">
    <source>
        <dbReference type="EMBL" id="OAF66924.1"/>
    </source>
</evidence>
<sequence>MSIILKNNEITLKESLATIQNVNSQSCNLILFNHIFTFFITENNFKQFWNIYKDIRIKEYENVELLKELYFDQLIYMSDKIEACTLLEQMKMLVNIPFSKLLIVKYINFLESTEKFISASAEYEKLISYYQSDVDVWIDYVLFAKKYYTHFDSNFIDKIYTKAIKILSPEHGNLFLSKYTLIHL</sequence>
<organism evidence="1 2">
    <name type="scientific">Intoshia linei</name>
    <dbReference type="NCBI Taxonomy" id="1819745"/>
    <lineage>
        <taxon>Eukaryota</taxon>
        <taxon>Metazoa</taxon>
        <taxon>Spiralia</taxon>
        <taxon>Lophotrochozoa</taxon>
        <taxon>Mesozoa</taxon>
        <taxon>Orthonectida</taxon>
        <taxon>Rhopaluridae</taxon>
        <taxon>Intoshia</taxon>
    </lineage>
</organism>
<comment type="caution">
    <text evidence="1">The sequence shown here is derived from an EMBL/GenBank/DDBJ whole genome shotgun (WGS) entry which is preliminary data.</text>
</comment>
<keyword evidence="2" id="KW-1185">Reference proteome</keyword>
<evidence type="ECO:0000313" key="2">
    <source>
        <dbReference type="Proteomes" id="UP000078046"/>
    </source>
</evidence>
<dbReference type="InterPro" id="IPR011990">
    <property type="entry name" value="TPR-like_helical_dom_sf"/>
</dbReference>
<evidence type="ECO:0008006" key="3">
    <source>
        <dbReference type="Google" id="ProtNLM"/>
    </source>
</evidence>
<dbReference type="Gene3D" id="1.25.40.10">
    <property type="entry name" value="Tetratricopeptide repeat domain"/>
    <property type="match status" value="1"/>
</dbReference>
<dbReference type="AlphaFoldDB" id="A0A177B0G6"/>
<gene>
    <name evidence="1" type="ORF">A3Q56_05350</name>
</gene>